<dbReference type="Pfam" id="PF23562">
    <property type="entry name" value="AMP-binding_C_3"/>
    <property type="match status" value="1"/>
</dbReference>
<evidence type="ECO:0000313" key="8">
    <source>
        <dbReference type="EMBL" id="CEO57960.1"/>
    </source>
</evidence>
<evidence type="ECO:0000256" key="3">
    <source>
        <dbReference type="ARBA" id="ARBA00022630"/>
    </source>
</evidence>
<keyword evidence="5" id="KW-0560">Oxidoreductase</keyword>
<protein>
    <recommendedName>
        <fullName evidence="7">FAD-binding domain-containing protein</fullName>
    </recommendedName>
</protein>
<dbReference type="PANTHER" id="PTHR47356:SF2">
    <property type="entry name" value="FAD-BINDING DOMAIN-CONTAINING PROTEIN-RELATED"/>
    <property type="match status" value="1"/>
</dbReference>
<feature type="domain" description="FAD-binding" evidence="7">
    <location>
        <begin position="7"/>
        <end position="343"/>
    </location>
</feature>
<dbReference type="InterPro" id="IPR002938">
    <property type="entry name" value="FAD-bd"/>
</dbReference>
<reference evidence="8" key="1">
    <citation type="submission" date="2015-01" db="EMBL/GenBank/DDBJ databases">
        <authorList>
            <person name="Durling Mikael"/>
        </authorList>
    </citation>
    <scope>NUCLEOTIDE SEQUENCE</scope>
</reference>
<evidence type="ECO:0000256" key="4">
    <source>
        <dbReference type="ARBA" id="ARBA00022827"/>
    </source>
</evidence>
<keyword evidence="6" id="KW-0503">Monooxygenase</keyword>
<sequence>MEAQGRFKVLIAGAGITGLTLAHCLEKADIDYTLFDKGIIAPPFGNTITIFPHGIRILHQLDFLNQIKNQSAPMGGSNCRGSNGKIFAACEKYFTVLRSLTGYDTRTIGRQEFLQLMYDRLPDKRKVFERARVERVVTENSKIRLVLADGREFIGDLLVGADGVHSKVRELMWNNATRIVPTMKTTYAAIVGLSMPMSDLETFEAVVNTSHNKISFLIIYRRKFGEEDMKVLIEKIADYPITEKVKFAELWENRTRAQMVSLEEGVFDHWFLDRIVLAGDAAHKVTPNSGFGGSTAMEDAVSIANAIHTAITTCVHRRPNDEEIRSILQHYQESRIRRAKRIVKVGGEMTRRQAYDGWMNYLQYRCAPKLTFVEFKEEQGLLRWGDHKLRKKGQQRYVKLLLSLGYSLEERIGLPKELDSCVYVGDNDLRYVFIMIASQKSRRQVVLIEPRGLTDSGLLSLLEHTKCSYWVGGSSSYTDLKKDVLETRTEIALSTLPPLRHFFQDEKAQDYTFVATWNEIKANPVFVVQSSGTTGDPRPLSYSLEMSTVGTFSRRLPDGSEENPELRFTGIHGTRVFEAIPIWPPCHEAPLTPAPIITEILRKIQPDGGFYVPSTIRELCLKEESLQLLKKQTYLMYGGAPLDEWVGDLLCTEVDFHVVVGSTETSRWPLRKLQDPREWRYYWIDERLGYRLEHVDGDLYELALERKPEWRRFQGAFIMFPTLDIYHTQDLYTPHPTKPGHVRYRGRKDDLLKLTWLAKVRASDLEEHFNMQPNIRAAMVGGNGKPSPFLIIEPETDKELGLEEVQSTIKLLNQSLSPDICIPLQNVIIASAERPLVRLGKGTLDRRRTIDDYKEEIERLYI</sequence>
<dbReference type="PANTHER" id="PTHR47356">
    <property type="entry name" value="FAD-DEPENDENT MONOOXYGENASE ASQG-RELATED"/>
    <property type="match status" value="1"/>
</dbReference>
<keyword evidence="4" id="KW-0274">FAD</keyword>
<dbReference type="GO" id="GO:0004497">
    <property type="term" value="F:monooxygenase activity"/>
    <property type="evidence" value="ECO:0007669"/>
    <property type="project" value="UniProtKB-KW"/>
</dbReference>
<accession>A0A0B7KSH9</accession>
<evidence type="ECO:0000256" key="5">
    <source>
        <dbReference type="ARBA" id="ARBA00023002"/>
    </source>
</evidence>
<dbReference type="AlphaFoldDB" id="A0A0B7KSH9"/>
<evidence type="ECO:0000256" key="1">
    <source>
        <dbReference type="ARBA" id="ARBA00001974"/>
    </source>
</evidence>
<keyword evidence="3" id="KW-0285">Flavoprotein</keyword>
<comment type="similarity">
    <text evidence="2">Belongs to the paxM FAD-dependent monooxygenase family.</text>
</comment>
<proteinExistence type="inferred from homology"/>
<comment type="cofactor">
    <cofactor evidence="1">
        <name>FAD</name>
        <dbReference type="ChEBI" id="CHEBI:57692"/>
    </cofactor>
</comment>
<dbReference type="Gene3D" id="3.40.50.12780">
    <property type="entry name" value="N-terminal domain of ligase-like"/>
    <property type="match status" value="1"/>
</dbReference>
<evidence type="ECO:0000256" key="6">
    <source>
        <dbReference type="ARBA" id="ARBA00023033"/>
    </source>
</evidence>
<evidence type="ECO:0000256" key="2">
    <source>
        <dbReference type="ARBA" id="ARBA00007992"/>
    </source>
</evidence>
<name>A0A0B7KSH9_BIOOC</name>
<organism evidence="8">
    <name type="scientific">Bionectria ochroleuca</name>
    <name type="common">Gliocladium roseum</name>
    <dbReference type="NCBI Taxonomy" id="29856"/>
    <lineage>
        <taxon>Eukaryota</taxon>
        <taxon>Fungi</taxon>
        <taxon>Dikarya</taxon>
        <taxon>Ascomycota</taxon>
        <taxon>Pezizomycotina</taxon>
        <taxon>Sordariomycetes</taxon>
        <taxon>Hypocreomycetidae</taxon>
        <taxon>Hypocreales</taxon>
        <taxon>Bionectriaceae</taxon>
        <taxon>Clonostachys</taxon>
    </lineage>
</organism>
<gene>
    <name evidence="8" type="ORF">BN869_000014018_1</name>
</gene>
<dbReference type="SUPFAM" id="SSF56801">
    <property type="entry name" value="Acetyl-CoA synthetase-like"/>
    <property type="match status" value="1"/>
</dbReference>
<dbReference type="SUPFAM" id="SSF51905">
    <property type="entry name" value="FAD/NAD(P)-binding domain"/>
    <property type="match status" value="1"/>
</dbReference>
<dbReference type="EMBL" id="CDPU01000198">
    <property type="protein sequence ID" value="CEO57960.1"/>
    <property type="molecule type" value="Genomic_DNA"/>
</dbReference>
<dbReference type="InterPro" id="IPR042099">
    <property type="entry name" value="ANL_N_sf"/>
</dbReference>
<dbReference type="GO" id="GO:0071949">
    <property type="term" value="F:FAD binding"/>
    <property type="evidence" value="ECO:0007669"/>
    <property type="project" value="InterPro"/>
</dbReference>
<dbReference type="InterPro" id="IPR036188">
    <property type="entry name" value="FAD/NAD-bd_sf"/>
</dbReference>
<dbReference type="InterPro" id="IPR050562">
    <property type="entry name" value="FAD_mOase_fung"/>
</dbReference>
<dbReference type="PRINTS" id="PR00420">
    <property type="entry name" value="RNGMNOXGNASE"/>
</dbReference>
<dbReference type="Pfam" id="PF01494">
    <property type="entry name" value="FAD_binding_3"/>
    <property type="match status" value="1"/>
</dbReference>
<dbReference type="Gene3D" id="3.50.50.60">
    <property type="entry name" value="FAD/NAD(P)-binding domain"/>
    <property type="match status" value="1"/>
</dbReference>
<evidence type="ECO:0000259" key="7">
    <source>
        <dbReference type="Pfam" id="PF01494"/>
    </source>
</evidence>